<dbReference type="PANTHER" id="PTHR11573:SF6">
    <property type="entry name" value="RIBONUCLEOSIDE-DIPHOSPHATE REDUCTASE LARGE SUBUNIT"/>
    <property type="match status" value="1"/>
</dbReference>
<protein>
    <recommendedName>
        <fullName evidence="2">ribonucleoside-diphosphate reductase</fullName>
        <ecNumber evidence="2">1.17.4.1</ecNumber>
    </recommendedName>
</protein>
<feature type="domain" description="ATP-cone" evidence="8">
    <location>
        <begin position="1"/>
        <end position="90"/>
    </location>
</feature>
<dbReference type="GO" id="GO:0005524">
    <property type="term" value="F:ATP binding"/>
    <property type="evidence" value="ECO:0007669"/>
    <property type="project" value="UniProtKB-KW"/>
</dbReference>
<comment type="similarity">
    <text evidence="1">Belongs to the ribonucleoside diphosphate reductase large chain family.</text>
</comment>
<evidence type="ECO:0000256" key="7">
    <source>
        <dbReference type="ARBA" id="ARBA00023116"/>
    </source>
</evidence>
<dbReference type="InterPro" id="IPR008926">
    <property type="entry name" value="RNR_R1-su_N"/>
</dbReference>
<evidence type="ECO:0000259" key="8">
    <source>
        <dbReference type="PROSITE" id="PS51161"/>
    </source>
</evidence>
<dbReference type="Pfam" id="PF03477">
    <property type="entry name" value="ATP-cone"/>
    <property type="match status" value="1"/>
</dbReference>
<dbReference type="UniPathway" id="UPA00326"/>
<keyword evidence="6" id="KW-0560">Oxidoreductase</keyword>
<evidence type="ECO:0000256" key="2">
    <source>
        <dbReference type="ARBA" id="ARBA00012274"/>
    </source>
</evidence>
<keyword evidence="5" id="KW-0067">ATP-binding</keyword>
<keyword evidence="4" id="KW-0547">Nucleotide-binding</keyword>
<evidence type="ECO:0000256" key="5">
    <source>
        <dbReference type="ARBA" id="ARBA00022840"/>
    </source>
</evidence>
<dbReference type="PANTHER" id="PTHR11573">
    <property type="entry name" value="RIBONUCLEOSIDE-DIPHOSPHATE REDUCTASE LARGE CHAIN"/>
    <property type="match status" value="1"/>
</dbReference>
<dbReference type="NCBIfam" id="TIGR02506">
    <property type="entry name" value="NrdE_NrdA"/>
    <property type="match status" value="1"/>
</dbReference>
<dbReference type="PRINTS" id="PR01183">
    <property type="entry name" value="RIBORDTASEM1"/>
</dbReference>
<keyword evidence="3" id="KW-0021">Allosteric enzyme</keyword>
<dbReference type="Pfam" id="PF02867">
    <property type="entry name" value="Ribonuc_red_lgC"/>
    <property type="match status" value="1"/>
</dbReference>
<dbReference type="PROSITE" id="PS51161">
    <property type="entry name" value="ATP_CONE"/>
    <property type="match status" value="1"/>
</dbReference>
<keyword evidence="7" id="KW-0215">Deoxyribonucleotide synthesis</keyword>
<reference evidence="9" key="1">
    <citation type="journal article" date="2020" name="Nature">
        <title>Giant virus diversity and host interactions through global metagenomics.</title>
        <authorList>
            <person name="Schulz F."/>
            <person name="Roux S."/>
            <person name="Paez-Espino D."/>
            <person name="Jungbluth S."/>
            <person name="Walsh D.A."/>
            <person name="Denef V.J."/>
            <person name="McMahon K.D."/>
            <person name="Konstantinidis K.T."/>
            <person name="Eloe-Fadrosh E.A."/>
            <person name="Kyrpides N.C."/>
            <person name="Woyke T."/>
        </authorList>
    </citation>
    <scope>NUCLEOTIDE SEQUENCE</scope>
    <source>
        <strain evidence="9">GVMAG-M-3300021962-46</strain>
    </source>
</reference>
<dbReference type="InterPro" id="IPR005144">
    <property type="entry name" value="ATP-cone_dom"/>
</dbReference>
<dbReference type="Pfam" id="PF00317">
    <property type="entry name" value="Ribonuc_red_lgN"/>
    <property type="match status" value="1"/>
</dbReference>
<dbReference type="Gene3D" id="3.20.70.20">
    <property type="match status" value="1"/>
</dbReference>
<accession>A0A6C0CU39</accession>
<sequence>MRVLKRNGTYESVSFDKVLARIQNLSNNLSGVQPDEVAQKICARIHDGVETSELDEFTAMTCSTMTTVHPDYGILAARVIISNIQKNTPATFSGAIEKLYTCKDVNGNLMPLVSDELYQIVQENKEKIDTYIQHERDYLFDYFGYKTLERAYLQRVNGKIVERPQYMWMRVALGIHGDCLEEAFDMYDAMSQRLYTHATPTLFNAGTRHSQMSSCFLLEVKGDSIEGMYDSIKDCAMISKFAGGIGININKIRSRGSTIRGTNGKSTGTTPFLRVLNQTLLHVNQAGKRNGSAAVYMSPHHPDVFEFVALRRNTGAEEERCRDLFIALWIPDIFMRRVKENGNWSLFCPFETPGLDDVYGSDYDDLYTRYEEEGKAKRVIKAQDLWLEILKSQIETGGPYMLYKDACQKSNQSNLGVIKCSNLCSEILIHSSEEEYGVCNLASMVLPSFVKTIEGVKQFNLELLHNTVKKVVYNMDKVIDRNFYPTPETKCSNMRHRPIGIGIQGLADVYMMLRMPYESDEAAKLNRDIAETMYHASLEASMELARKVGPYSSFETSPAAKGILQFDMHGVTPQLYDFNTLKENIKKYGIRHSLLIALMPTASTSQIMGYTESFEALTSNIYQRRTLAGEFTIINKYLIKDLMELGLWNKEMKDLIIAGDGSIQHIEIIPEEIRMLYKTVWEISQKSSIQQSADRTPYICHTQSLNLYIEDATFAKLTNMHFYSWSKGLKTGLYYLRTRPKAKTMAFTIDPKLMIAVEKAKRLGNASQEEAVAACRRDNPEECLMCSA</sequence>
<evidence type="ECO:0000256" key="4">
    <source>
        <dbReference type="ARBA" id="ARBA00022741"/>
    </source>
</evidence>
<dbReference type="GO" id="GO:0005971">
    <property type="term" value="C:ribonucleoside-diphosphate reductase complex"/>
    <property type="evidence" value="ECO:0007669"/>
    <property type="project" value="TreeGrafter"/>
</dbReference>
<dbReference type="GO" id="GO:0009263">
    <property type="term" value="P:deoxyribonucleotide biosynthetic process"/>
    <property type="evidence" value="ECO:0007669"/>
    <property type="project" value="UniProtKB-KW"/>
</dbReference>
<proteinExistence type="inferred from homology"/>
<dbReference type="SUPFAM" id="SSF51998">
    <property type="entry name" value="PFL-like glycyl radical enzymes"/>
    <property type="match status" value="1"/>
</dbReference>
<dbReference type="InterPro" id="IPR013509">
    <property type="entry name" value="RNR_lsu_N"/>
</dbReference>
<organism evidence="9">
    <name type="scientific">viral metagenome</name>
    <dbReference type="NCBI Taxonomy" id="1070528"/>
    <lineage>
        <taxon>unclassified sequences</taxon>
        <taxon>metagenomes</taxon>
        <taxon>organismal metagenomes</taxon>
    </lineage>
</organism>
<dbReference type="EMBL" id="MN739479">
    <property type="protein sequence ID" value="QHT07015.1"/>
    <property type="molecule type" value="Genomic_DNA"/>
</dbReference>
<dbReference type="AlphaFoldDB" id="A0A6C0CU39"/>
<dbReference type="CDD" id="cd01679">
    <property type="entry name" value="RNR_I"/>
    <property type="match status" value="1"/>
</dbReference>
<evidence type="ECO:0000256" key="6">
    <source>
        <dbReference type="ARBA" id="ARBA00023002"/>
    </source>
</evidence>
<name>A0A6C0CU39_9ZZZZ</name>
<dbReference type="SUPFAM" id="SSF48168">
    <property type="entry name" value="R1 subunit of ribonucleotide reductase, N-terminal domain"/>
    <property type="match status" value="1"/>
</dbReference>
<evidence type="ECO:0000256" key="1">
    <source>
        <dbReference type="ARBA" id="ARBA00010406"/>
    </source>
</evidence>
<dbReference type="InterPro" id="IPR013346">
    <property type="entry name" value="NrdE_NrdA_C"/>
</dbReference>
<dbReference type="InterPro" id="IPR039718">
    <property type="entry name" value="Rrm1"/>
</dbReference>
<dbReference type="GO" id="GO:0004748">
    <property type="term" value="F:ribonucleoside-diphosphate reductase activity, thioredoxin disulfide as acceptor"/>
    <property type="evidence" value="ECO:0007669"/>
    <property type="project" value="UniProtKB-EC"/>
</dbReference>
<evidence type="ECO:0000256" key="3">
    <source>
        <dbReference type="ARBA" id="ARBA00022533"/>
    </source>
</evidence>
<evidence type="ECO:0000313" key="9">
    <source>
        <dbReference type="EMBL" id="QHT07015.1"/>
    </source>
</evidence>
<dbReference type="InterPro" id="IPR000788">
    <property type="entry name" value="RNR_lg_C"/>
</dbReference>
<dbReference type="EC" id="1.17.4.1" evidence="2"/>